<gene>
    <name evidence="2" type="ORF">OCH7691_00790</name>
</gene>
<dbReference type="Proteomes" id="UP000193200">
    <property type="component" value="Unassembled WGS sequence"/>
</dbReference>
<dbReference type="InParanoid" id="A0A1Y5RVD8"/>
<proteinExistence type="predicted"/>
<dbReference type="AlphaFoldDB" id="A0A1Y5RVD8"/>
<protein>
    <submittedName>
        <fullName evidence="2">Uncharacterized protein</fullName>
    </submittedName>
</protein>
<name>A0A1Y5RVD8_9PROT</name>
<keyword evidence="3" id="KW-1185">Reference proteome</keyword>
<feature type="region of interest" description="Disordered" evidence="1">
    <location>
        <begin position="28"/>
        <end position="84"/>
    </location>
</feature>
<accession>A0A1Y5RVD8</accession>
<evidence type="ECO:0000313" key="3">
    <source>
        <dbReference type="Proteomes" id="UP000193200"/>
    </source>
</evidence>
<evidence type="ECO:0000256" key="1">
    <source>
        <dbReference type="SAM" id="MobiDB-lite"/>
    </source>
</evidence>
<evidence type="ECO:0000313" key="2">
    <source>
        <dbReference type="EMBL" id="SLN25940.1"/>
    </source>
</evidence>
<dbReference type="EMBL" id="FWFR01000001">
    <property type="protein sequence ID" value="SLN25940.1"/>
    <property type="molecule type" value="Genomic_DNA"/>
</dbReference>
<reference evidence="2 3" key="1">
    <citation type="submission" date="2017-03" db="EMBL/GenBank/DDBJ databases">
        <authorList>
            <person name="Afonso C.L."/>
            <person name="Miller P.J."/>
            <person name="Scott M.A."/>
            <person name="Spackman E."/>
            <person name="Goraichik I."/>
            <person name="Dimitrov K.M."/>
            <person name="Suarez D.L."/>
            <person name="Swayne D.E."/>
        </authorList>
    </citation>
    <scope>NUCLEOTIDE SEQUENCE [LARGE SCALE GENOMIC DNA]</scope>
    <source>
        <strain evidence="2 3">CECT 7691</strain>
    </source>
</reference>
<organism evidence="2 3">
    <name type="scientific">Oceanibacterium hippocampi</name>
    <dbReference type="NCBI Taxonomy" id="745714"/>
    <lineage>
        <taxon>Bacteria</taxon>
        <taxon>Pseudomonadati</taxon>
        <taxon>Pseudomonadota</taxon>
        <taxon>Alphaproteobacteria</taxon>
        <taxon>Sneathiellales</taxon>
        <taxon>Sneathiellaceae</taxon>
        <taxon>Oceanibacterium</taxon>
    </lineage>
</organism>
<sequence length="145" mass="14830">MISGSHIAGTGTAEVYRPLGAAALLAGRIGTRPQPEIEPLEAIRKTRPEPRPTARDAIGRERETAGSSASEATGHAAKNAAASFGAAAHRGVSSPFLAQLLGQALDADDEDGPGPSGHQQAVDAYRLADEQGIALFGIAGVEVRI</sequence>
<feature type="compositionally biased region" description="Basic and acidic residues" evidence="1">
    <location>
        <begin position="41"/>
        <end position="64"/>
    </location>
</feature>